<comment type="caution">
    <text evidence="2">The sequence shown here is derived from an EMBL/GenBank/DDBJ whole genome shotgun (WGS) entry which is preliminary data.</text>
</comment>
<evidence type="ECO:0000256" key="1">
    <source>
        <dbReference type="SAM" id="Phobius"/>
    </source>
</evidence>
<gene>
    <name evidence="2" type="ORF">CCAL9337_06315</name>
</gene>
<reference evidence="2 3" key="1">
    <citation type="submission" date="2015-08" db="EMBL/GenBank/DDBJ databases">
        <title>Comparative genomics of the Campylobacter concisus group.</title>
        <authorList>
            <person name="Yee E."/>
            <person name="Chapman M.H."/>
            <person name="Huynh S."/>
            <person name="Bono J.L."/>
            <person name="On S.L."/>
            <person name="St Leger J."/>
            <person name="Foster G."/>
            <person name="Parker C.T."/>
            <person name="Miller W.G."/>
        </authorList>
    </citation>
    <scope>NUCLEOTIDE SEQUENCE [LARGE SCALE GENOMIC DNA]</scope>
    <source>
        <strain evidence="2 3">RM9337</strain>
    </source>
</reference>
<dbReference type="Gene3D" id="3.30.700.10">
    <property type="entry name" value="Glycoprotein, Type 4 Pilin"/>
    <property type="match status" value="1"/>
</dbReference>
<accession>A0AAW3ZYD9</accession>
<dbReference type="AlphaFoldDB" id="A0AAW3ZYD9"/>
<keyword evidence="1" id="KW-1133">Transmembrane helix</keyword>
<protein>
    <submittedName>
        <fullName evidence="2">Prepilin-type N-terminal cleavage/methylation domain-containing protein</fullName>
    </submittedName>
</protein>
<dbReference type="NCBIfam" id="TIGR02532">
    <property type="entry name" value="IV_pilin_GFxxxE"/>
    <property type="match status" value="1"/>
</dbReference>
<keyword evidence="1" id="KW-0472">Membrane</keyword>
<evidence type="ECO:0000313" key="3">
    <source>
        <dbReference type="Proteomes" id="UP000650616"/>
    </source>
</evidence>
<dbReference type="EMBL" id="LIWG01000007">
    <property type="protein sequence ID" value="MBE3608335.1"/>
    <property type="molecule type" value="Genomic_DNA"/>
</dbReference>
<proteinExistence type="predicted"/>
<dbReference type="InterPro" id="IPR012902">
    <property type="entry name" value="N_methyl_site"/>
</dbReference>
<dbReference type="InterPro" id="IPR045584">
    <property type="entry name" value="Pilin-like"/>
</dbReference>
<name>A0AAW3ZYD9_9BACT</name>
<dbReference type="Proteomes" id="UP000650616">
    <property type="component" value="Unassembled WGS sequence"/>
</dbReference>
<keyword evidence="1" id="KW-0812">Transmembrane</keyword>
<organism evidence="2 3">
    <name type="scientific">Campylobacter californiensis</name>
    <dbReference type="NCBI Taxonomy" id="1032243"/>
    <lineage>
        <taxon>Bacteria</taxon>
        <taxon>Pseudomonadati</taxon>
        <taxon>Campylobacterota</taxon>
        <taxon>Epsilonproteobacteria</taxon>
        <taxon>Campylobacterales</taxon>
        <taxon>Campylobacteraceae</taxon>
        <taxon>Campylobacter</taxon>
    </lineage>
</organism>
<sequence length="292" mass="32546">MRATKKAFTLIELIIVIVVLGIVGLMTLQVTTTVFKNYVQSKAMNSLQTQTELVLEQISKMLSYRIKESVIARKGTSSNILPLNNDQVNNEYTTLEFITYAREMFNDGIYSGFADLEPSSKANGLITPGSKLSSLNQENGILDDFGVAITDLAVIFKGLAYDATTSFGYNNTNSLDVAKITSVEDNKIHLTHDGEISEQYHIAYSAYAIAVSDESEQRGDFTLKLYYNYQPWLGEKFQNADSAILAENVTRFNFTEQNGVVVIKLCMHEAGKSGLMFDKNFDFTVCKSKAIY</sequence>
<dbReference type="RefSeq" id="WP_169936386.1">
    <property type="nucleotide sequence ID" value="NZ_CP012545.1"/>
</dbReference>
<dbReference type="SUPFAM" id="SSF54523">
    <property type="entry name" value="Pili subunits"/>
    <property type="match status" value="1"/>
</dbReference>
<dbReference type="Pfam" id="PF07963">
    <property type="entry name" value="N_methyl"/>
    <property type="match status" value="1"/>
</dbReference>
<keyword evidence="3" id="KW-1185">Reference proteome</keyword>
<feature type="transmembrane region" description="Helical" evidence="1">
    <location>
        <begin position="7"/>
        <end position="28"/>
    </location>
</feature>
<evidence type="ECO:0000313" key="2">
    <source>
        <dbReference type="EMBL" id="MBE3608335.1"/>
    </source>
</evidence>